<sequence length="188" mass="20695">MKEARYAGHVRGAGMFPGILGSFWDMVCKLNLGQVMATEGKQPNFQAFFDNFWALCAGHVLDASWMRPCSGCVMATVGIEPDFQAILAISGTRCAGNVRDASGPWKGCSLVSRQFLGHGVQAIFGMRRAAAGMQPDFSTLLGNFWDTMCKPQLRRIWATSGMQLDFQAFVESFWARCAGHVRDASWPQ</sequence>
<gene>
    <name evidence="1" type="ORF">OLEA9_A116333</name>
</gene>
<accession>A0A8S0PNG0</accession>
<keyword evidence="2" id="KW-1185">Reference proteome</keyword>
<dbReference type="EMBL" id="CACTIH010000146">
    <property type="protein sequence ID" value="CAA2955346.1"/>
    <property type="molecule type" value="Genomic_DNA"/>
</dbReference>
<reference evidence="1 2" key="1">
    <citation type="submission" date="2019-12" db="EMBL/GenBank/DDBJ databases">
        <authorList>
            <person name="Alioto T."/>
            <person name="Alioto T."/>
            <person name="Gomez Garrido J."/>
        </authorList>
    </citation>
    <scope>NUCLEOTIDE SEQUENCE [LARGE SCALE GENOMIC DNA]</scope>
</reference>
<organism evidence="1 2">
    <name type="scientific">Olea europaea subsp. europaea</name>
    <dbReference type="NCBI Taxonomy" id="158383"/>
    <lineage>
        <taxon>Eukaryota</taxon>
        <taxon>Viridiplantae</taxon>
        <taxon>Streptophyta</taxon>
        <taxon>Embryophyta</taxon>
        <taxon>Tracheophyta</taxon>
        <taxon>Spermatophyta</taxon>
        <taxon>Magnoliopsida</taxon>
        <taxon>eudicotyledons</taxon>
        <taxon>Gunneridae</taxon>
        <taxon>Pentapetalae</taxon>
        <taxon>asterids</taxon>
        <taxon>lamiids</taxon>
        <taxon>Lamiales</taxon>
        <taxon>Oleaceae</taxon>
        <taxon>Oleeae</taxon>
        <taxon>Olea</taxon>
    </lineage>
</organism>
<evidence type="ECO:0000313" key="1">
    <source>
        <dbReference type="EMBL" id="CAA2955346.1"/>
    </source>
</evidence>
<dbReference type="Gramene" id="OE9A116333T1">
    <property type="protein sequence ID" value="OE9A116333C1"/>
    <property type="gene ID" value="OE9A116333"/>
</dbReference>
<dbReference type="AlphaFoldDB" id="A0A8S0PNG0"/>
<protein>
    <submittedName>
        <fullName evidence="1">Uncharacterized protein</fullName>
    </submittedName>
</protein>
<name>A0A8S0PNG0_OLEEU</name>
<comment type="caution">
    <text evidence="1">The sequence shown here is derived from an EMBL/GenBank/DDBJ whole genome shotgun (WGS) entry which is preliminary data.</text>
</comment>
<evidence type="ECO:0000313" key="2">
    <source>
        <dbReference type="Proteomes" id="UP000594638"/>
    </source>
</evidence>
<proteinExistence type="predicted"/>
<dbReference type="Proteomes" id="UP000594638">
    <property type="component" value="Unassembled WGS sequence"/>
</dbReference>